<dbReference type="SUPFAM" id="SSF55785">
    <property type="entry name" value="PYP-like sensor domain (PAS domain)"/>
    <property type="match status" value="1"/>
</dbReference>
<dbReference type="CDD" id="cd12913">
    <property type="entry name" value="PDC1_MCP_like"/>
    <property type="match status" value="1"/>
</dbReference>
<evidence type="ECO:0000256" key="5">
    <source>
        <dbReference type="ARBA" id="ARBA00022475"/>
    </source>
</evidence>
<keyword evidence="6 17" id="KW-0597">Phosphoprotein</keyword>
<evidence type="ECO:0000259" key="20">
    <source>
        <dbReference type="PROSITE" id="PS50110"/>
    </source>
</evidence>
<dbReference type="Pfam" id="PF08448">
    <property type="entry name" value="PAS_4"/>
    <property type="match status" value="1"/>
</dbReference>
<dbReference type="InterPro" id="IPR035965">
    <property type="entry name" value="PAS-like_dom_sf"/>
</dbReference>
<keyword evidence="7" id="KW-0808">Transferase</keyword>
<keyword evidence="13" id="KW-0902">Two-component regulatory system</keyword>
<dbReference type="SMART" id="SM00304">
    <property type="entry name" value="HAMP"/>
    <property type="match status" value="1"/>
</dbReference>
<dbReference type="InterPro" id="IPR011006">
    <property type="entry name" value="CheY-like_superfamily"/>
</dbReference>
<dbReference type="EnsemblBacteria" id="ACC80460">
    <property type="protein sequence ID" value="ACC80460"/>
    <property type="gene ID" value="Npun_R1798"/>
</dbReference>
<dbReference type="Proteomes" id="UP000001191">
    <property type="component" value="Chromosome"/>
</dbReference>
<comment type="subcellular location">
    <subcellularLocation>
        <location evidence="2">Cell membrane</location>
        <topology evidence="2">Multi-pass membrane protein</topology>
    </subcellularLocation>
</comment>
<evidence type="ECO:0000256" key="1">
    <source>
        <dbReference type="ARBA" id="ARBA00000085"/>
    </source>
</evidence>
<dbReference type="eggNOG" id="COG5002">
    <property type="taxonomic scope" value="Bacteria"/>
</dbReference>
<dbReference type="RefSeq" id="WP_012408478.1">
    <property type="nucleotide sequence ID" value="NC_010628.1"/>
</dbReference>
<evidence type="ECO:0000256" key="10">
    <source>
        <dbReference type="ARBA" id="ARBA00022777"/>
    </source>
</evidence>
<dbReference type="InterPro" id="IPR004358">
    <property type="entry name" value="Sig_transdc_His_kin-like_C"/>
</dbReference>
<dbReference type="PhylomeDB" id="B2J2M9"/>
<dbReference type="GO" id="GO:0000155">
    <property type="term" value="F:phosphorelay sensor kinase activity"/>
    <property type="evidence" value="ECO:0007669"/>
    <property type="project" value="InterPro"/>
</dbReference>
<dbReference type="eggNOG" id="COG0745">
    <property type="taxonomic scope" value="Bacteria"/>
</dbReference>
<evidence type="ECO:0000256" key="12">
    <source>
        <dbReference type="ARBA" id="ARBA00022989"/>
    </source>
</evidence>
<dbReference type="Pfam" id="PF00072">
    <property type="entry name" value="Response_reg"/>
    <property type="match status" value="1"/>
</dbReference>
<feature type="modified residue" description="4-aspartylphosphate" evidence="17">
    <location>
        <position position="931"/>
    </location>
</feature>
<keyword evidence="9" id="KW-0547">Nucleotide-binding</keyword>
<dbReference type="FunFam" id="3.30.565.10:FF:000010">
    <property type="entry name" value="Sensor histidine kinase RcsC"/>
    <property type="match status" value="1"/>
</dbReference>
<gene>
    <name evidence="22" type="ordered locus">Npun_R1798</name>
</gene>
<dbReference type="GO" id="GO:0005524">
    <property type="term" value="F:ATP binding"/>
    <property type="evidence" value="ECO:0007669"/>
    <property type="project" value="UniProtKB-KW"/>
</dbReference>
<keyword evidence="12 18" id="KW-1133">Transmembrane helix</keyword>
<evidence type="ECO:0000256" key="16">
    <source>
        <dbReference type="ARBA" id="ARBA00074306"/>
    </source>
</evidence>
<dbReference type="InterPro" id="IPR036890">
    <property type="entry name" value="HATPase_C_sf"/>
</dbReference>
<dbReference type="Gene3D" id="3.30.565.10">
    <property type="entry name" value="Histidine kinase-like ATPase, C-terminal domain"/>
    <property type="match status" value="1"/>
</dbReference>
<dbReference type="PROSITE" id="PS50110">
    <property type="entry name" value="RESPONSE_REGULATORY"/>
    <property type="match status" value="1"/>
</dbReference>
<dbReference type="Pfam" id="PF00672">
    <property type="entry name" value="HAMP"/>
    <property type="match status" value="1"/>
</dbReference>
<dbReference type="SUPFAM" id="SSF158472">
    <property type="entry name" value="HAMP domain-like"/>
    <property type="match status" value="1"/>
</dbReference>
<dbReference type="SUPFAM" id="SSF55874">
    <property type="entry name" value="ATPase domain of HSP90 chaperone/DNA topoisomerase II/histidine kinase"/>
    <property type="match status" value="1"/>
</dbReference>
<dbReference type="PRINTS" id="PR00344">
    <property type="entry name" value="BCTRLSENSOR"/>
</dbReference>
<dbReference type="STRING" id="63737.Npun_R1798"/>
<feature type="domain" description="HAMP" evidence="21">
    <location>
        <begin position="378"/>
        <end position="430"/>
    </location>
</feature>
<dbReference type="SMART" id="SM00448">
    <property type="entry name" value="REC"/>
    <property type="match status" value="1"/>
</dbReference>
<evidence type="ECO:0000256" key="11">
    <source>
        <dbReference type="ARBA" id="ARBA00022840"/>
    </source>
</evidence>
<reference evidence="23" key="1">
    <citation type="submission" date="2008-04" db="EMBL/GenBank/DDBJ databases">
        <title>Complete sequence of chromosome of Nostoc punctiforme ATCC 29133.</title>
        <authorList>
            <consortium name="US DOE Joint Genome Institute"/>
            <person name="Copeland A."/>
            <person name="Lucas S."/>
            <person name="Lapidus A."/>
            <person name="Glavina del Rio T."/>
            <person name="Dalin E."/>
            <person name="Tice H."/>
            <person name="Pitluck S."/>
            <person name="Chain P."/>
            <person name="Malfatti S."/>
            <person name="Shin M."/>
            <person name="Vergez L."/>
            <person name="Schmutz J."/>
            <person name="Larimer F."/>
            <person name="Land M."/>
            <person name="Hauser L."/>
            <person name="Kyrpides N."/>
            <person name="Kim E."/>
            <person name="Meeks J.C."/>
            <person name="Elhai J."/>
            <person name="Campbell E.L."/>
            <person name="Thiel T."/>
            <person name="Longmire J."/>
            <person name="Potts M."/>
            <person name="Atlas R."/>
        </authorList>
    </citation>
    <scope>NUCLEOTIDE SEQUENCE [LARGE SCALE GENOMIC DNA]</scope>
    <source>
        <strain evidence="23">ATCC 29133 / PCC 73102</strain>
    </source>
</reference>
<evidence type="ECO:0000259" key="19">
    <source>
        <dbReference type="PROSITE" id="PS50109"/>
    </source>
</evidence>
<dbReference type="FunFam" id="1.10.287.130:FF:000038">
    <property type="entry name" value="Sensory transduction histidine kinase"/>
    <property type="match status" value="1"/>
</dbReference>
<keyword evidence="10 22" id="KW-0418">Kinase</keyword>
<keyword evidence="14 18" id="KW-0472">Membrane</keyword>
<evidence type="ECO:0000256" key="15">
    <source>
        <dbReference type="ARBA" id="ARBA00023306"/>
    </source>
</evidence>
<dbReference type="SUPFAM" id="SSF47384">
    <property type="entry name" value="Homodimeric domain of signal transducing histidine kinase"/>
    <property type="match status" value="1"/>
</dbReference>
<dbReference type="PROSITE" id="PS50885">
    <property type="entry name" value="HAMP"/>
    <property type="match status" value="1"/>
</dbReference>
<dbReference type="InterPro" id="IPR001789">
    <property type="entry name" value="Sig_transdc_resp-reg_receiver"/>
</dbReference>
<dbReference type="AlphaFoldDB" id="B2J2M9"/>
<evidence type="ECO:0000256" key="7">
    <source>
        <dbReference type="ARBA" id="ARBA00022679"/>
    </source>
</evidence>
<sequence length="1098" mass="123466">MPSFTLQLSKLTKNVQLRHILVVPFVLQISLAVGLTGWLSIHNGQRAVNEVAIQLRNEITARIQQYLKVYVETPHKINQLNANAIKLGELNIQKLSTLEQHLWYQLKTFDTVTAVYVGSEYGEHVAVQRADDGQFEVKLSGKSTGNEIRIYAADQPGHYTQLLRSKPNYDPRTRPWYQSAVKSKTASWGGIYKLFTTPKYVLNASLPIYDDGGNLLGVAAVDFSLTGISQYLRTLKIGRTGETFILERQTGLLVGSSATQQPYIIANSTAPIIDQNPVRVQAIASSDILTRRTADFLQQHFVDLTQITEKQQLDFDIEGQRQFLQIVPMKQQGLDWLIVVVVPERDFMDQINANTRSTILLCLCAFALATGLGILTAHWITQPILRLGSTAKAIAAGNLDQKVSVNSTTELNSLAESFNLMAHQLRESFLALARTNEELESRVTQRTTELGEKNAQLQREIRVSEAAQRGRRQVEEALKTSEAELRLMFAAMTDMVVVFDAEGRYQKYVQTKYVLTQSFAYKPDMDRIGKKVDEVLPKEIANLILDAIQQALHLREEPRNPDGSRKNVFVEYHLSNKNRETWFLASVSPLSDNTVLWVARDITKLKKTEAALKQAKETADAANLAKSQFLSNMSHELRTPLNIILGFTQLLLRNRSLNSQQQEYLDTINRSGEDLLTLINDVLEMSKIEAGRVILSETNFDLYGLLDRLQQMFALKAQSRGLQLILERSPTIPQYICADESKLRQVLVNLLGNAIKFTRIGQVTLRVETPNQNITPDEPITLNFSVEDTGCGIADSDFNRLFEPFVQTEAGQKAQEGTGLGLPISQRFVQLMGGDIRVNSTLGKGSIFTFDIRTRAVIMDTLPTPAPSRQVIGLEKGQPSYRILIVEDKLENRQLLVELLTPVGFEVREAVNGQAAIELWQNWSPHLIWMDLRMPIMNGFEATKHIKAAGAQTPVIIALTGSAFEEDRLTALSVGFDDFVRKPFRTTIIFEKMAEYLGVRYVYADEREKQEKASWPSNASFITPKLTVADLSVMPSDWIEQLHQAALRINAKEILMLIKQIPEQHAHLIVALTNLVDCFCFEEIIALGTTQKINDPKM</sequence>
<dbReference type="Gene3D" id="3.30.450.20">
    <property type="entry name" value="PAS domain"/>
    <property type="match status" value="2"/>
</dbReference>
<dbReference type="KEGG" id="npu:Npun_R1798"/>
<dbReference type="CDD" id="cd16922">
    <property type="entry name" value="HATPase_EvgS-ArcB-TorS-like"/>
    <property type="match status" value="1"/>
</dbReference>
<proteinExistence type="inferred from homology"/>
<evidence type="ECO:0000256" key="4">
    <source>
        <dbReference type="ARBA" id="ARBA00012438"/>
    </source>
</evidence>
<organism evidence="22 23">
    <name type="scientific">Nostoc punctiforme (strain ATCC 29133 / PCC 73102)</name>
    <dbReference type="NCBI Taxonomy" id="63737"/>
    <lineage>
        <taxon>Bacteria</taxon>
        <taxon>Bacillati</taxon>
        <taxon>Cyanobacteriota</taxon>
        <taxon>Cyanophyceae</taxon>
        <taxon>Nostocales</taxon>
        <taxon>Nostocaceae</taxon>
        <taxon>Nostoc</taxon>
    </lineage>
</organism>
<reference evidence="22 23" key="2">
    <citation type="journal article" date="2013" name="Plant Physiol.">
        <title>A Nostoc punctiforme Sugar Transporter Necessary to Establish a Cyanobacterium-Plant Symbiosis.</title>
        <authorList>
            <person name="Ekman M."/>
            <person name="Picossi S."/>
            <person name="Campbell E.L."/>
            <person name="Meeks J.C."/>
            <person name="Flores E."/>
        </authorList>
    </citation>
    <scope>NUCLEOTIDE SEQUENCE [LARGE SCALE GENOMIC DNA]</scope>
    <source>
        <strain evidence="23">ATCC 29133 / PCC 73102</strain>
    </source>
</reference>
<dbReference type="SUPFAM" id="SSF52172">
    <property type="entry name" value="CheY-like"/>
    <property type="match status" value="1"/>
</dbReference>
<dbReference type="PROSITE" id="PS50109">
    <property type="entry name" value="HIS_KIN"/>
    <property type="match status" value="1"/>
</dbReference>
<feature type="transmembrane region" description="Helical" evidence="18">
    <location>
        <begin position="20"/>
        <end position="41"/>
    </location>
</feature>
<dbReference type="EMBL" id="CP001037">
    <property type="protein sequence ID" value="ACC80460.1"/>
    <property type="molecule type" value="Genomic_DNA"/>
</dbReference>
<evidence type="ECO:0000313" key="22">
    <source>
        <dbReference type="EMBL" id="ACC80460.1"/>
    </source>
</evidence>
<evidence type="ECO:0000256" key="9">
    <source>
        <dbReference type="ARBA" id="ARBA00022741"/>
    </source>
</evidence>
<dbReference type="CDD" id="cd06225">
    <property type="entry name" value="HAMP"/>
    <property type="match status" value="1"/>
</dbReference>
<dbReference type="Pfam" id="PF00512">
    <property type="entry name" value="HisKA"/>
    <property type="match status" value="1"/>
</dbReference>
<dbReference type="SUPFAM" id="SSF103190">
    <property type="entry name" value="Sensory domain-like"/>
    <property type="match status" value="1"/>
</dbReference>
<keyword evidence="23" id="KW-1185">Reference proteome</keyword>
<dbReference type="Gene3D" id="1.10.287.130">
    <property type="match status" value="1"/>
</dbReference>
<dbReference type="InterPro" id="IPR013656">
    <property type="entry name" value="PAS_4"/>
</dbReference>
<evidence type="ECO:0000256" key="17">
    <source>
        <dbReference type="PROSITE-ProRule" id="PRU00169"/>
    </source>
</evidence>
<dbReference type="Pfam" id="PF02743">
    <property type="entry name" value="dCache_1"/>
    <property type="match status" value="1"/>
</dbReference>
<dbReference type="PANTHER" id="PTHR45339:SF1">
    <property type="entry name" value="HYBRID SIGNAL TRANSDUCTION HISTIDINE KINASE J"/>
    <property type="match status" value="1"/>
</dbReference>
<evidence type="ECO:0000256" key="14">
    <source>
        <dbReference type="ARBA" id="ARBA00023136"/>
    </source>
</evidence>
<dbReference type="EC" id="2.7.13.3" evidence="4"/>
<comment type="catalytic activity">
    <reaction evidence="1">
        <text>ATP + protein L-histidine = ADP + protein N-phospho-L-histidine.</text>
        <dbReference type="EC" id="2.7.13.3"/>
    </reaction>
</comment>
<dbReference type="CDD" id="cd17546">
    <property type="entry name" value="REC_hyHK_CKI1_RcsC-like"/>
    <property type="match status" value="1"/>
</dbReference>
<dbReference type="PANTHER" id="PTHR45339">
    <property type="entry name" value="HYBRID SIGNAL TRANSDUCTION HISTIDINE KINASE J"/>
    <property type="match status" value="1"/>
</dbReference>
<dbReference type="CDD" id="cd00082">
    <property type="entry name" value="HisKA"/>
    <property type="match status" value="1"/>
</dbReference>
<dbReference type="InterPro" id="IPR003594">
    <property type="entry name" value="HATPase_dom"/>
</dbReference>
<dbReference type="SMART" id="SM00387">
    <property type="entry name" value="HATPase_c"/>
    <property type="match status" value="1"/>
</dbReference>
<evidence type="ECO:0000313" key="23">
    <source>
        <dbReference type="Proteomes" id="UP000001191"/>
    </source>
</evidence>
<dbReference type="InterPro" id="IPR029151">
    <property type="entry name" value="Sensor-like_sf"/>
</dbReference>
<protein>
    <recommendedName>
        <fullName evidence="16">Circadian input-output histidine kinase CikA</fullName>
        <ecNumber evidence="4">2.7.13.3</ecNumber>
    </recommendedName>
</protein>
<evidence type="ECO:0000256" key="3">
    <source>
        <dbReference type="ARBA" id="ARBA00006402"/>
    </source>
</evidence>
<dbReference type="Gene3D" id="6.10.340.10">
    <property type="match status" value="1"/>
</dbReference>
<keyword evidence="8 18" id="KW-0812">Transmembrane</keyword>
<dbReference type="InterPro" id="IPR033479">
    <property type="entry name" value="dCache_1"/>
</dbReference>
<name>B2J2M9_NOSP7</name>
<comment type="similarity">
    <text evidence="3">In the N-terminal section; belongs to the phytochrome family.</text>
</comment>
<accession>B2J2M9</accession>
<evidence type="ECO:0000256" key="2">
    <source>
        <dbReference type="ARBA" id="ARBA00004651"/>
    </source>
</evidence>
<dbReference type="InterPro" id="IPR036097">
    <property type="entry name" value="HisK_dim/P_sf"/>
</dbReference>
<keyword evidence="15" id="KW-0131">Cell cycle</keyword>
<evidence type="ECO:0000256" key="8">
    <source>
        <dbReference type="ARBA" id="ARBA00022692"/>
    </source>
</evidence>
<dbReference type="OrthoDB" id="9809348at2"/>
<keyword evidence="11" id="KW-0067">ATP-binding</keyword>
<dbReference type="Gene3D" id="3.40.50.2300">
    <property type="match status" value="1"/>
</dbReference>
<dbReference type="InterPro" id="IPR005467">
    <property type="entry name" value="His_kinase_dom"/>
</dbReference>
<feature type="domain" description="Histidine kinase" evidence="19">
    <location>
        <begin position="632"/>
        <end position="856"/>
    </location>
</feature>
<feature type="transmembrane region" description="Helical" evidence="18">
    <location>
        <begin position="358"/>
        <end position="380"/>
    </location>
</feature>
<feature type="domain" description="Response regulatory" evidence="20">
    <location>
        <begin position="882"/>
        <end position="997"/>
    </location>
</feature>
<dbReference type="SMART" id="SM00388">
    <property type="entry name" value="HisKA"/>
    <property type="match status" value="1"/>
</dbReference>
<evidence type="ECO:0000256" key="6">
    <source>
        <dbReference type="ARBA" id="ARBA00022553"/>
    </source>
</evidence>
<dbReference type="InterPro" id="IPR003660">
    <property type="entry name" value="HAMP_dom"/>
</dbReference>
<evidence type="ECO:0000259" key="21">
    <source>
        <dbReference type="PROSITE" id="PS50885"/>
    </source>
</evidence>
<evidence type="ECO:0000256" key="13">
    <source>
        <dbReference type="ARBA" id="ARBA00023012"/>
    </source>
</evidence>
<dbReference type="Pfam" id="PF02518">
    <property type="entry name" value="HATPase_c"/>
    <property type="match status" value="1"/>
</dbReference>
<dbReference type="InterPro" id="IPR003661">
    <property type="entry name" value="HisK_dim/P_dom"/>
</dbReference>
<dbReference type="GO" id="GO:0005886">
    <property type="term" value="C:plasma membrane"/>
    <property type="evidence" value="ECO:0007669"/>
    <property type="project" value="UniProtKB-SubCell"/>
</dbReference>
<dbReference type="HOGENOM" id="CLU_000445_114_10_3"/>
<evidence type="ECO:0000256" key="18">
    <source>
        <dbReference type="SAM" id="Phobius"/>
    </source>
</evidence>
<keyword evidence="5" id="KW-1003">Cell membrane</keyword>